<evidence type="ECO:0000313" key="3">
    <source>
        <dbReference type="Proteomes" id="UP000002316"/>
    </source>
</evidence>
<sequence>MFEVEFANKQEKGISFFFFFFAPRGAFPPLFLLQKKNEKKEGLCRTAAPIGGAEAMRRKFHARFPSSSFSSSNFSFFLRMKHVFLLLLLYCCSFFSVFVPILVCFSPPPFFSPSPSLFFFFYVLSPFNWAVPYVLVLGIMLQRGRGKECAYVVRRVSSNSHAKNR</sequence>
<gene>
    <name evidence="2" type="ORF">TbgDal_IV4984</name>
</gene>
<evidence type="ECO:0000256" key="1">
    <source>
        <dbReference type="SAM" id="Phobius"/>
    </source>
</evidence>
<dbReference type="RefSeq" id="XP_011773086.1">
    <property type="nucleotide sequence ID" value="XM_011774784.1"/>
</dbReference>
<dbReference type="GeneID" id="23859952"/>
<keyword evidence="1" id="KW-0812">Transmembrane</keyword>
<keyword evidence="1" id="KW-1133">Transmembrane helix</keyword>
<dbReference type="EMBL" id="FN554967">
    <property type="protein sequence ID" value="CBH10798.1"/>
    <property type="molecule type" value="Genomic_DNA"/>
</dbReference>
<keyword evidence="1" id="KW-0472">Membrane</keyword>
<feature type="transmembrane region" description="Helical" evidence="1">
    <location>
        <begin position="14"/>
        <end position="33"/>
    </location>
</feature>
<dbReference type="VEuPathDB" id="TriTrypDB:Tbg972.4.4984"/>
<feature type="transmembrane region" description="Helical" evidence="1">
    <location>
        <begin position="117"/>
        <end position="141"/>
    </location>
</feature>
<reference evidence="3" key="1">
    <citation type="journal article" date="2010" name="PLoS Negl. Trop. Dis.">
        <title>The genome sequence of Trypanosoma brucei gambiense, causative agent of chronic human african trypanosomiasis.</title>
        <authorList>
            <person name="Jackson A.P."/>
            <person name="Sanders M."/>
            <person name="Berry A."/>
            <person name="McQuillan J."/>
            <person name="Aslett M.A."/>
            <person name="Quail M.A."/>
            <person name="Chukualim B."/>
            <person name="Capewell P."/>
            <person name="MacLeod A."/>
            <person name="Melville S.E."/>
            <person name="Gibson W."/>
            <person name="Barry J.D."/>
            <person name="Berriman M."/>
            <person name="Hertz-Fowler C."/>
        </authorList>
    </citation>
    <scope>NUCLEOTIDE SEQUENCE [LARGE SCALE GENOMIC DNA]</scope>
    <source>
        <strain evidence="3">MHOM/CI/86/DAL972</strain>
    </source>
</reference>
<dbReference type="Proteomes" id="UP000002316">
    <property type="component" value="Chromosome 4"/>
</dbReference>
<dbReference type="AlphaFoldDB" id="C9ZMC5"/>
<accession>C9ZMC5</accession>
<evidence type="ECO:0000313" key="2">
    <source>
        <dbReference type="EMBL" id="CBH10798.1"/>
    </source>
</evidence>
<dbReference type="KEGG" id="tbg:TbgDal_IV4984"/>
<organism evidence="2 3">
    <name type="scientific">Trypanosoma brucei gambiense (strain MHOM/CI/86/DAL972)</name>
    <dbReference type="NCBI Taxonomy" id="679716"/>
    <lineage>
        <taxon>Eukaryota</taxon>
        <taxon>Discoba</taxon>
        <taxon>Euglenozoa</taxon>
        <taxon>Kinetoplastea</taxon>
        <taxon>Metakinetoplastina</taxon>
        <taxon>Trypanosomatida</taxon>
        <taxon>Trypanosomatidae</taxon>
        <taxon>Trypanosoma</taxon>
    </lineage>
</organism>
<feature type="transmembrane region" description="Helical" evidence="1">
    <location>
        <begin position="83"/>
        <end position="105"/>
    </location>
</feature>
<protein>
    <submittedName>
        <fullName evidence="2">Uncharacterized protein</fullName>
    </submittedName>
</protein>
<name>C9ZMC5_TRYB9</name>
<proteinExistence type="predicted"/>